<evidence type="ECO:0000256" key="8">
    <source>
        <dbReference type="SAM" id="SignalP"/>
    </source>
</evidence>
<evidence type="ECO:0000259" key="9">
    <source>
        <dbReference type="Pfam" id="PF01433"/>
    </source>
</evidence>
<dbReference type="GO" id="GO:0008270">
    <property type="term" value="F:zinc ion binding"/>
    <property type="evidence" value="ECO:0007669"/>
    <property type="project" value="InterPro"/>
</dbReference>
<keyword evidence="4" id="KW-0479">Metal-binding</keyword>
<evidence type="ECO:0000256" key="3">
    <source>
        <dbReference type="ARBA" id="ARBA00022670"/>
    </source>
</evidence>
<dbReference type="GO" id="GO:0043171">
    <property type="term" value="P:peptide catabolic process"/>
    <property type="evidence" value="ECO:0007669"/>
    <property type="project" value="TreeGrafter"/>
</dbReference>
<dbReference type="GO" id="GO:0005615">
    <property type="term" value="C:extracellular space"/>
    <property type="evidence" value="ECO:0007669"/>
    <property type="project" value="TreeGrafter"/>
</dbReference>
<keyword evidence="3" id="KW-0645">Protease</keyword>
<dbReference type="PANTHER" id="PTHR11533">
    <property type="entry name" value="PROTEASE M1 ZINC METALLOPROTEASE"/>
    <property type="match status" value="1"/>
</dbReference>
<feature type="signal peptide" evidence="8">
    <location>
        <begin position="1"/>
        <end position="16"/>
    </location>
</feature>
<protein>
    <submittedName>
        <fullName evidence="12">Peptidase_M1 domain-containing protein</fullName>
    </submittedName>
</protein>
<dbReference type="PANTHER" id="PTHR11533:SF299">
    <property type="entry name" value="AMINOPEPTIDASE"/>
    <property type="match status" value="1"/>
</dbReference>
<keyword evidence="7" id="KW-0482">Metalloprotease</keyword>
<keyword evidence="6" id="KW-0862">Zinc</keyword>
<dbReference type="Pfam" id="PF17900">
    <property type="entry name" value="Peptidase_M1_N"/>
    <property type="match status" value="1"/>
</dbReference>
<evidence type="ECO:0000256" key="2">
    <source>
        <dbReference type="ARBA" id="ARBA00010136"/>
    </source>
</evidence>
<dbReference type="Gene3D" id="2.60.40.1730">
    <property type="entry name" value="tricorn interacting facor f3 domain"/>
    <property type="match status" value="1"/>
</dbReference>
<keyword evidence="5" id="KW-0378">Hydrolase</keyword>
<dbReference type="GO" id="GO:0005737">
    <property type="term" value="C:cytoplasm"/>
    <property type="evidence" value="ECO:0007669"/>
    <property type="project" value="TreeGrafter"/>
</dbReference>
<dbReference type="InterPro" id="IPR001930">
    <property type="entry name" value="Peptidase_M1"/>
</dbReference>
<evidence type="ECO:0000256" key="1">
    <source>
        <dbReference type="ARBA" id="ARBA00001947"/>
    </source>
</evidence>
<dbReference type="InterPro" id="IPR050344">
    <property type="entry name" value="Peptidase_M1_aminopeptidases"/>
</dbReference>
<name>A0A7E4ZX28_PANRE</name>
<organism evidence="11 12">
    <name type="scientific">Panagrellus redivivus</name>
    <name type="common">Microworm</name>
    <dbReference type="NCBI Taxonomy" id="6233"/>
    <lineage>
        <taxon>Eukaryota</taxon>
        <taxon>Metazoa</taxon>
        <taxon>Ecdysozoa</taxon>
        <taxon>Nematoda</taxon>
        <taxon>Chromadorea</taxon>
        <taxon>Rhabditida</taxon>
        <taxon>Tylenchina</taxon>
        <taxon>Panagrolaimomorpha</taxon>
        <taxon>Panagrolaimoidea</taxon>
        <taxon>Panagrolaimidae</taxon>
        <taxon>Panagrellus</taxon>
    </lineage>
</organism>
<evidence type="ECO:0000259" key="10">
    <source>
        <dbReference type="Pfam" id="PF17900"/>
    </source>
</evidence>
<evidence type="ECO:0000313" key="12">
    <source>
        <dbReference type="WBParaSite" id="Pan_g22528.t1"/>
    </source>
</evidence>
<evidence type="ECO:0000256" key="5">
    <source>
        <dbReference type="ARBA" id="ARBA00022801"/>
    </source>
</evidence>
<dbReference type="Gene3D" id="1.10.390.10">
    <property type="entry name" value="Neutral Protease Domain 2"/>
    <property type="match status" value="1"/>
</dbReference>
<dbReference type="PRINTS" id="PR00756">
    <property type="entry name" value="ALADIPTASE"/>
</dbReference>
<dbReference type="AlphaFoldDB" id="A0A7E4ZX28"/>
<comment type="similarity">
    <text evidence="2">Belongs to the peptidase M1 family.</text>
</comment>
<dbReference type="InterPro" id="IPR045357">
    <property type="entry name" value="Aminopeptidase_N-like_N"/>
</dbReference>
<keyword evidence="11" id="KW-1185">Reference proteome</keyword>
<comment type="cofactor">
    <cofactor evidence="1">
        <name>Zn(2+)</name>
        <dbReference type="ChEBI" id="CHEBI:29105"/>
    </cofactor>
</comment>
<dbReference type="Pfam" id="PF01433">
    <property type="entry name" value="Peptidase_M1"/>
    <property type="match status" value="1"/>
</dbReference>
<feature type="domain" description="Peptidase M1 membrane alanine aminopeptidase" evidence="9">
    <location>
        <begin position="264"/>
        <end position="422"/>
    </location>
</feature>
<feature type="domain" description="Aminopeptidase N-like N-terminal" evidence="10">
    <location>
        <begin position="33"/>
        <end position="224"/>
    </location>
</feature>
<dbReference type="InterPro" id="IPR014782">
    <property type="entry name" value="Peptidase_M1_dom"/>
</dbReference>
<dbReference type="InterPro" id="IPR042097">
    <property type="entry name" value="Aminopeptidase_N-like_N_sf"/>
</dbReference>
<evidence type="ECO:0000256" key="6">
    <source>
        <dbReference type="ARBA" id="ARBA00022833"/>
    </source>
</evidence>
<dbReference type="GO" id="GO:0070006">
    <property type="term" value="F:metalloaminopeptidase activity"/>
    <property type="evidence" value="ECO:0007669"/>
    <property type="project" value="TreeGrafter"/>
</dbReference>
<dbReference type="GO" id="GO:0006508">
    <property type="term" value="P:proteolysis"/>
    <property type="evidence" value="ECO:0007669"/>
    <property type="project" value="UniProtKB-KW"/>
</dbReference>
<dbReference type="GO" id="GO:0042277">
    <property type="term" value="F:peptide binding"/>
    <property type="evidence" value="ECO:0007669"/>
    <property type="project" value="TreeGrafter"/>
</dbReference>
<evidence type="ECO:0000256" key="7">
    <source>
        <dbReference type="ARBA" id="ARBA00023049"/>
    </source>
</evidence>
<accession>A0A7E4ZX28</accession>
<keyword evidence="8" id="KW-0732">Signal</keyword>
<dbReference type="InterPro" id="IPR027268">
    <property type="entry name" value="Peptidase_M4/M1_CTD_sf"/>
</dbReference>
<sequence length="435" mass="49439">MLILGALLLLFSTAFAAQGALEISLPKSLYATKYDLTVNVFLPPVGAQIPDEDAFRQKASVLIDFTVKEPTRLIVLNADGITVKQNFLWNGRSNYSNLPVVEVKSVQKLYFEVPYILAVGETLQFYIEYTYKIRSVDDEALGLYRSTWVDENKVTHHIASTQFKTIHARKVVPCLDDPTFRSVWSLTVHAPKGYRVDANTQEYQTTNNAQTHRFFKTPSIPSYLLAFAVHDQAYIRTVSPGGFKNGFIGPHEKLRNCTAWFAFTGQMIDTLVDKFKVVKLPFDKMDFIHIGRMYKGAMENPGLITLEPSKFCNYDNQIVLSELIVTHEMLHQWFGNSVTPNGWENIIMSEGLVTYYQIRLLLKRNPNLTLLTTPSMVIALPSNTSIYTQPTSINEVMNVGNDAQYFKSAAIFHMMERMMGPAKRLYNVQRVSENI</sequence>
<dbReference type="SUPFAM" id="SSF55486">
    <property type="entry name" value="Metalloproteases ('zincins'), catalytic domain"/>
    <property type="match status" value="1"/>
</dbReference>
<evidence type="ECO:0000256" key="4">
    <source>
        <dbReference type="ARBA" id="ARBA00022723"/>
    </source>
</evidence>
<feature type="chain" id="PRO_5028919166" evidence="8">
    <location>
        <begin position="17"/>
        <end position="435"/>
    </location>
</feature>
<evidence type="ECO:0000313" key="11">
    <source>
        <dbReference type="Proteomes" id="UP000492821"/>
    </source>
</evidence>
<dbReference type="Proteomes" id="UP000492821">
    <property type="component" value="Unassembled WGS sequence"/>
</dbReference>
<dbReference type="SUPFAM" id="SSF63737">
    <property type="entry name" value="Leukotriene A4 hydrolase N-terminal domain"/>
    <property type="match status" value="1"/>
</dbReference>
<proteinExistence type="inferred from homology"/>
<dbReference type="WBParaSite" id="Pan_g22528.t1">
    <property type="protein sequence ID" value="Pan_g22528.t1"/>
    <property type="gene ID" value="Pan_g22528"/>
</dbReference>
<reference evidence="11" key="1">
    <citation type="journal article" date="2013" name="Genetics">
        <title>The draft genome and transcriptome of Panagrellus redivivus are shaped by the harsh demands of a free-living lifestyle.</title>
        <authorList>
            <person name="Srinivasan J."/>
            <person name="Dillman A.R."/>
            <person name="Macchietto M.G."/>
            <person name="Heikkinen L."/>
            <person name="Lakso M."/>
            <person name="Fracchia K.M."/>
            <person name="Antoshechkin I."/>
            <person name="Mortazavi A."/>
            <person name="Wong G."/>
            <person name="Sternberg P.W."/>
        </authorList>
    </citation>
    <scope>NUCLEOTIDE SEQUENCE [LARGE SCALE GENOMIC DNA]</scope>
    <source>
        <strain evidence="11">MT8872</strain>
    </source>
</reference>
<reference evidence="12" key="2">
    <citation type="submission" date="2020-10" db="UniProtKB">
        <authorList>
            <consortium name="WormBaseParasite"/>
        </authorList>
    </citation>
    <scope>IDENTIFICATION</scope>
</reference>
<dbReference type="GO" id="GO:0016020">
    <property type="term" value="C:membrane"/>
    <property type="evidence" value="ECO:0007669"/>
    <property type="project" value="TreeGrafter"/>
</dbReference>